<evidence type="ECO:0000313" key="1">
    <source>
        <dbReference type="EMBL" id="KAE8153178.1"/>
    </source>
</evidence>
<dbReference type="OrthoDB" id="4243861at2759"/>
<keyword evidence="2" id="KW-1185">Reference proteome</keyword>
<dbReference type="EMBL" id="ML742042">
    <property type="protein sequence ID" value="KAE8153178.1"/>
    <property type="molecule type" value="Genomic_DNA"/>
</dbReference>
<accession>A0A5N6U3M5</accession>
<dbReference type="AlphaFoldDB" id="A0A5N6U3M5"/>
<protein>
    <submittedName>
        <fullName evidence="1">Uncharacterized protein</fullName>
    </submittedName>
</protein>
<proteinExistence type="predicted"/>
<evidence type="ECO:0000313" key="2">
    <source>
        <dbReference type="Proteomes" id="UP000325780"/>
    </source>
</evidence>
<organism evidence="1 2">
    <name type="scientific">Aspergillus avenaceus</name>
    <dbReference type="NCBI Taxonomy" id="36643"/>
    <lineage>
        <taxon>Eukaryota</taxon>
        <taxon>Fungi</taxon>
        <taxon>Dikarya</taxon>
        <taxon>Ascomycota</taxon>
        <taxon>Pezizomycotina</taxon>
        <taxon>Eurotiomycetes</taxon>
        <taxon>Eurotiomycetidae</taxon>
        <taxon>Eurotiales</taxon>
        <taxon>Aspergillaceae</taxon>
        <taxon>Aspergillus</taxon>
        <taxon>Aspergillus subgen. Circumdati</taxon>
    </lineage>
</organism>
<reference evidence="1 2" key="1">
    <citation type="submission" date="2019-04" db="EMBL/GenBank/DDBJ databases">
        <title>Friends and foes A comparative genomics study of 23 Aspergillus species from section Flavi.</title>
        <authorList>
            <consortium name="DOE Joint Genome Institute"/>
            <person name="Kjaerbolling I."/>
            <person name="Vesth T."/>
            <person name="Frisvad J.C."/>
            <person name="Nybo J.L."/>
            <person name="Theobald S."/>
            <person name="Kildgaard S."/>
            <person name="Isbrandt T."/>
            <person name="Kuo A."/>
            <person name="Sato A."/>
            <person name="Lyhne E.K."/>
            <person name="Kogle M.E."/>
            <person name="Wiebenga A."/>
            <person name="Kun R.S."/>
            <person name="Lubbers R.J."/>
            <person name="Makela M.R."/>
            <person name="Barry K."/>
            <person name="Chovatia M."/>
            <person name="Clum A."/>
            <person name="Daum C."/>
            <person name="Haridas S."/>
            <person name="He G."/>
            <person name="LaButti K."/>
            <person name="Lipzen A."/>
            <person name="Mondo S."/>
            <person name="Riley R."/>
            <person name="Salamov A."/>
            <person name="Simmons B.A."/>
            <person name="Magnuson J.K."/>
            <person name="Henrissat B."/>
            <person name="Mortensen U.H."/>
            <person name="Larsen T.O."/>
            <person name="Devries R.P."/>
            <person name="Grigoriev I.V."/>
            <person name="Machida M."/>
            <person name="Baker S.E."/>
            <person name="Andersen M.R."/>
        </authorList>
    </citation>
    <scope>NUCLEOTIDE SEQUENCE [LARGE SCALE GENOMIC DNA]</scope>
    <source>
        <strain evidence="1 2">IBT 18842</strain>
    </source>
</reference>
<name>A0A5N6U3M5_ASPAV</name>
<gene>
    <name evidence="1" type="ORF">BDV25DRAFT_127387</name>
</gene>
<dbReference type="Proteomes" id="UP000325780">
    <property type="component" value="Unassembled WGS sequence"/>
</dbReference>
<sequence length="156" mass="17893">MEETIRRFLNRFDSSLPVPSIRVVGDTPNSILDPNDFLESITSIVEGVKSAVIACRPQTQTCYLAVKRFGGRHSFFVLDLNNVEYDYDSAHENRSPIPVYILRLSRNPKIFRHAPQDQQLADKLAELHNLHGDDPLPLFDDHTKPIIYAFPRYLKS</sequence>